<dbReference type="PANTHER" id="PTHR33112:SF1">
    <property type="entry name" value="HETEROKARYON INCOMPATIBILITY DOMAIN-CONTAINING PROTEIN"/>
    <property type="match status" value="1"/>
</dbReference>
<reference evidence="2" key="1">
    <citation type="submission" date="2020-01" db="EMBL/GenBank/DDBJ databases">
        <authorList>
            <consortium name="DOE Joint Genome Institute"/>
            <person name="Haridas S."/>
            <person name="Albert R."/>
            <person name="Binder M."/>
            <person name="Bloem J."/>
            <person name="Labutti K."/>
            <person name="Salamov A."/>
            <person name="Andreopoulos B."/>
            <person name="Baker S.E."/>
            <person name="Barry K."/>
            <person name="Bills G."/>
            <person name="Bluhm B.H."/>
            <person name="Cannon C."/>
            <person name="Castanera R."/>
            <person name="Culley D.E."/>
            <person name="Daum C."/>
            <person name="Ezra D."/>
            <person name="Gonzalez J.B."/>
            <person name="Henrissat B."/>
            <person name="Kuo A."/>
            <person name="Liang C."/>
            <person name="Lipzen A."/>
            <person name="Lutzoni F."/>
            <person name="Magnuson J."/>
            <person name="Mondo S."/>
            <person name="Nolan M."/>
            <person name="Ohm R."/>
            <person name="Pangilinan J."/>
            <person name="Park H.-J."/>
            <person name="Ramirez L."/>
            <person name="Alfaro M."/>
            <person name="Sun H."/>
            <person name="Tritt A."/>
            <person name="Yoshinaga Y."/>
            <person name="Zwiers L.-H."/>
            <person name="Turgeon B.G."/>
            <person name="Goodwin S.B."/>
            <person name="Spatafora J.W."/>
            <person name="Crous P.W."/>
            <person name="Grigoriev I.V."/>
        </authorList>
    </citation>
    <scope>NUCLEOTIDE SEQUENCE</scope>
    <source>
        <strain evidence="2">IPT5</strain>
    </source>
</reference>
<dbReference type="InterPro" id="IPR010730">
    <property type="entry name" value="HET"/>
</dbReference>
<dbReference type="Pfam" id="PF06985">
    <property type="entry name" value="HET"/>
    <property type="match status" value="1"/>
</dbReference>
<dbReference type="PANTHER" id="PTHR33112">
    <property type="entry name" value="DOMAIN PROTEIN, PUTATIVE-RELATED"/>
    <property type="match status" value="1"/>
</dbReference>
<sequence>MADTVALDHYQDSPSSTSHSAHYQLCSRCVGLDLNALWSSTGIKLSLGTKAEWNIDSCAFCNFLQGILSSELVTCNEVPCVQSSGPDVDLEAGRAPSYYIYSMRTRKLPERLLQILEHRMIVVSNKDHGPPPKGVPFIAANLSNARPSAWLKPISPQIDFTQPKQWLRNCNLLHGDHCRGGRHNSVSNLRLIDCKSGDVIEALGDENYITLSYVWGPEADSRSQVSTYPQTIQDAVTVTKQLGYTWLWVDQYCMDQNNQTEFQDQLQQMDAIYRQSVVTLIAAAGSHADHGLPGVSKRLRRPSLSVTHPHGHLSAIRGVPDLSLRGCKWASRAWTYQEGLLSTRRLVFTDDQLYFECQGLYCTEMLDIPYETWQEKHHTNQPYLHYLYRMDPHMGIFPLDRCGVDPWDIFNRITEYSQRSLTFEADVLKGMLGIFRAFEREKSPIRHLYGVPFPQMALTSPNSTTAEGNAKRRLPTFSESLRWTLSAPSKRRDGFPSWSWTGWFGKVLWPDVYTASTYPHRTPRRLEHPRDAKVNEESIRLTVELRNGDLLDWNTFQKRYQNYLISGEFNGIILLEAYTTPATYLTDNAPTDIVMHLCHEDGQSTPVIVEKTTMHDLQPQDRFLAIHFHRTATRYQGRDTQGAANTKPAIERQHVLIIQDVGRCWERVAIGAFIIDTQVNVVREWRTLRLG</sequence>
<evidence type="ECO:0000313" key="2">
    <source>
        <dbReference type="EMBL" id="KAF2846794.1"/>
    </source>
</evidence>
<name>A0A6A7AVH4_9PLEO</name>
<dbReference type="OrthoDB" id="5428863at2759"/>
<dbReference type="AlphaFoldDB" id="A0A6A7AVH4"/>
<accession>A0A6A7AVH4</accession>
<evidence type="ECO:0000313" key="3">
    <source>
        <dbReference type="Proteomes" id="UP000799423"/>
    </source>
</evidence>
<dbReference type="Proteomes" id="UP000799423">
    <property type="component" value="Unassembled WGS sequence"/>
</dbReference>
<protein>
    <submittedName>
        <fullName evidence="2">HET-domain-containing protein</fullName>
    </submittedName>
</protein>
<proteinExistence type="predicted"/>
<dbReference type="EMBL" id="MU006331">
    <property type="protein sequence ID" value="KAF2846794.1"/>
    <property type="molecule type" value="Genomic_DNA"/>
</dbReference>
<organism evidence="2 3">
    <name type="scientific">Plenodomus tracheiphilus IPT5</name>
    <dbReference type="NCBI Taxonomy" id="1408161"/>
    <lineage>
        <taxon>Eukaryota</taxon>
        <taxon>Fungi</taxon>
        <taxon>Dikarya</taxon>
        <taxon>Ascomycota</taxon>
        <taxon>Pezizomycotina</taxon>
        <taxon>Dothideomycetes</taxon>
        <taxon>Pleosporomycetidae</taxon>
        <taxon>Pleosporales</taxon>
        <taxon>Pleosporineae</taxon>
        <taxon>Leptosphaeriaceae</taxon>
        <taxon>Plenodomus</taxon>
    </lineage>
</organism>
<keyword evidence="3" id="KW-1185">Reference proteome</keyword>
<gene>
    <name evidence="2" type="ORF">T440DRAFT_431864</name>
</gene>
<evidence type="ECO:0000259" key="1">
    <source>
        <dbReference type="Pfam" id="PF06985"/>
    </source>
</evidence>
<feature type="domain" description="Heterokaryon incompatibility" evidence="1">
    <location>
        <begin position="208"/>
        <end position="338"/>
    </location>
</feature>